<dbReference type="AlphaFoldDB" id="A5DYE3"/>
<feature type="transmembrane region" description="Helical" evidence="7">
    <location>
        <begin position="21"/>
        <end position="42"/>
    </location>
</feature>
<evidence type="ECO:0000256" key="7">
    <source>
        <dbReference type="SAM" id="Phobius"/>
    </source>
</evidence>
<dbReference type="InParanoid" id="A5DYE3"/>
<dbReference type="FunCoup" id="A5DYE3">
    <property type="interactions" value="58"/>
</dbReference>
<evidence type="ECO:0000256" key="3">
    <source>
        <dbReference type="ARBA" id="ARBA00022692"/>
    </source>
</evidence>
<feature type="transmembrane region" description="Helical" evidence="7">
    <location>
        <begin position="548"/>
        <end position="567"/>
    </location>
</feature>
<evidence type="ECO:0000256" key="2">
    <source>
        <dbReference type="ARBA" id="ARBA00022448"/>
    </source>
</evidence>
<keyword evidence="5 7" id="KW-0472">Membrane</keyword>
<dbReference type="InterPro" id="IPR036259">
    <property type="entry name" value="MFS_trans_sf"/>
</dbReference>
<dbReference type="KEGG" id="lel:PVL30_003224"/>
<reference evidence="9 10" key="1">
    <citation type="journal article" date="2009" name="Nature">
        <title>Evolution of pathogenicity and sexual reproduction in eight Candida genomes.</title>
        <authorList>
            <person name="Butler G."/>
            <person name="Rasmussen M.D."/>
            <person name="Lin M.F."/>
            <person name="Santos M.A."/>
            <person name="Sakthikumar S."/>
            <person name="Munro C.A."/>
            <person name="Rheinbay E."/>
            <person name="Grabherr M."/>
            <person name="Forche A."/>
            <person name="Reedy J.L."/>
            <person name="Agrafioti I."/>
            <person name="Arnaud M.B."/>
            <person name="Bates S."/>
            <person name="Brown A.J."/>
            <person name="Brunke S."/>
            <person name="Costanzo M.C."/>
            <person name="Fitzpatrick D.A."/>
            <person name="de Groot P.W."/>
            <person name="Harris D."/>
            <person name="Hoyer L.L."/>
            <person name="Hube B."/>
            <person name="Klis F.M."/>
            <person name="Kodira C."/>
            <person name="Lennard N."/>
            <person name="Logue M.E."/>
            <person name="Martin R."/>
            <person name="Neiman A.M."/>
            <person name="Nikolaou E."/>
            <person name="Quail M.A."/>
            <person name="Quinn J."/>
            <person name="Santos M.C."/>
            <person name="Schmitzberger F.F."/>
            <person name="Sherlock G."/>
            <person name="Shah P."/>
            <person name="Silverstein K.A."/>
            <person name="Skrzypek M.S."/>
            <person name="Soll D."/>
            <person name="Staggs R."/>
            <person name="Stansfield I."/>
            <person name="Stumpf M.P."/>
            <person name="Sudbery P.E."/>
            <person name="Srikantha T."/>
            <person name="Zeng Q."/>
            <person name="Berman J."/>
            <person name="Berriman M."/>
            <person name="Heitman J."/>
            <person name="Gow N.A."/>
            <person name="Lorenz M.C."/>
            <person name="Birren B.W."/>
            <person name="Kellis M."/>
            <person name="Cuomo C.A."/>
        </authorList>
    </citation>
    <scope>NUCLEOTIDE SEQUENCE [LARGE SCALE GENOMIC DNA]</scope>
    <source>
        <strain evidence="10">ATCC 11503 / BCRC 21390 / CBS 2605 / JCM 1781 / NBRC 1676 / NRRL YB-4239</strain>
    </source>
</reference>
<dbReference type="InterPro" id="IPR020846">
    <property type="entry name" value="MFS_dom"/>
</dbReference>
<dbReference type="Pfam" id="PF07690">
    <property type="entry name" value="MFS_1"/>
    <property type="match status" value="1"/>
</dbReference>
<keyword evidence="10" id="KW-1185">Reference proteome</keyword>
<evidence type="ECO:0000256" key="1">
    <source>
        <dbReference type="ARBA" id="ARBA00004141"/>
    </source>
</evidence>
<feature type="domain" description="Major facilitator superfamily (MFS) profile" evidence="8">
    <location>
        <begin position="24"/>
        <end position="572"/>
    </location>
</feature>
<keyword evidence="3 7" id="KW-0812">Transmembrane</keyword>
<feature type="transmembrane region" description="Helical" evidence="7">
    <location>
        <begin position="361"/>
        <end position="378"/>
    </location>
</feature>
<comment type="subcellular location">
    <subcellularLocation>
        <location evidence="1">Membrane</location>
        <topology evidence="1">Multi-pass membrane protein</topology>
    </subcellularLocation>
</comment>
<dbReference type="GeneID" id="5233305"/>
<protein>
    <recommendedName>
        <fullName evidence="8">Major facilitator superfamily (MFS) profile domain-containing protein</fullName>
    </recommendedName>
</protein>
<gene>
    <name evidence="9" type="ORF">LELG_02380</name>
</gene>
<organism evidence="9 10">
    <name type="scientific">Lodderomyces elongisporus (strain ATCC 11503 / CBS 2605 / JCM 1781 / NBRC 1676 / NRRL YB-4239)</name>
    <name type="common">Yeast</name>
    <name type="synonym">Saccharomyces elongisporus</name>
    <dbReference type="NCBI Taxonomy" id="379508"/>
    <lineage>
        <taxon>Eukaryota</taxon>
        <taxon>Fungi</taxon>
        <taxon>Dikarya</taxon>
        <taxon>Ascomycota</taxon>
        <taxon>Saccharomycotina</taxon>
        <taxon>Pichiomycetes</taxon>
        <taxon>Debaryomycetaceae</taxon>
        <taxon>Candida/Lodderomyces clade</taxon>
        <taxon>Lodderomyces</taxon>
    </lineage>
</organism>
<feature type="transmembrane region" description="Helical" evidence="7">
    <location>
        <begin position="446"/>
        <end position="469"/>
    </location>
</feature>
<dbReference type="SUPFAM" id="SSF103473">
    <property type="entry name" value="MFS general substrate transporter"/>
    <property type="match status" value="1"/>
</dbReference>
<dbReference type="GO" id="GO:0016020">
    <property type="term" value="C:membrane"/>
    <property type="evidence" value="ECO:0007669"/>
    <property type="project" value="UniProtKB-SubCell"/>
</dbReference>
<feature type="coiled-coil region" evidence="6">
    <location>
        <begin position="322"/>
        <end position="349"/>
    </location>
</feature>
<feature type="transmembrane region" description="Helical" evidence="7">
    <location>
        <begin position="415"/>
        <end position="434"/>
    </location>
</feature>
<feature type="transmembrane region" description="Helical" evidence="7">
    <location>
        <begin position="231"/>
        <end position="253"/>
    </location>
</feature>
<accession>A5DYE3</accession>
<dbReference type="InterPro" id="IPR011701">
    <property type="entry name" value="MFS"/>
</dbReference>
<feature type="transmembrane region" description="Helical" evidence="7">
    <location>
        <begin position="514"/>
        <end position="536"/>
    </location>
</feature>
<keyword evidence="2" id="KW-0813">Transport</keyword>
<name>A5DYE3_LODEL</name>
<sequence>MRTQPTIKEQLDGFPFFQFTILCIIRLAEPIAFASFLSYIFFMIKSFRIAKTDADVSRYTGYLASAFSISQFLTSVRWGRASDRYGRKPMILLGCLGTAVSMLVFGFSVNFYMALCARAMMGILNGNVSIMRTMAGEIAVEKRHQGIAFSNLSLIWSLGKAGGYFIAGNLVDVDHFRNYKRDNQELTLVSKDVLASTPTLKTTLIPTVVPNLVPTSTQSLTGLGLFKKFPFAFPNVVIFFIILIHTTFGWFFLEETHEKQRVKRDRGLEIGDRLKKICGLKVPDRDWKIRKDEASEYLIGNHNDYSDDEYPEEETDDFEMLTLNANTNNNEEEREVEEEEEMEEQNIGESLPTLSLFTWPIIWRIACNFLISFGNIIYTEFLPVFLAKSVDVDSLNPPFHIKGSFGMNSASTGKMLSITGLTSVIAVSLLFPAINQRFTVLEAFRLGLIIIPVFYFVLPLTIFTIPQYLGTNYDIATPLLYLNGFMISFVGSITFSQVTLLIHRATPKKHRAVINGYTISCTALAKFVSPLIWGFIMTKMDLKGLGGLSWWLLGFVSLAALGVTFLLSENDDQED</sequence>
<dbReference type="PANTHER" id="PTHR23504">
    <property type="entry name" value="MAJOR FACILITATOR SUPERFAMILY DOMAIN-CONTAINING PROTEIN 10"/>
    <property type="match status" value="1"/>
</dbReference>
<dbReference type="PANTHER" id="PTHR23504:SF15">
    <property type="entry name" value="MAJOR FACILITATOR SUPERFAMILY (MFS) PROFILE DOMAIN-CONTAINING PROTEIN"/>
    <property type="match status" value="1"/>
</dbReference>
<dbReference type="EMBL" id="CH981526">
    <property type="protein sequence ID" value="EDK44201.1"/>
    <property type="molecule type" value="Genomic_DNA"/>
</dbReference>
<dbReference type="OrthoDB" id="10262656at2759"/>
<keyword evidence="4 7" id="KW-1133">Transmembrane helix</keyword>
<evidence type="ECO:0000256" key="6">
    <source>
        <dbReference type="SAM" id="Coils"/>
    </source>
</evidence>
<dbReference type="PROSITE" id="PS50850">
    <property type="entry name" value="MFS"/>
    <property type="match status" value="1"/>
</dbReference>
<evidence type="ECO:0000313" key="9">
    <source>
        <dbReference type="EMBL" id="EDK44201.1"/>
    </source>
</evidence>
<dbReference type="eggNOG" id="KOG2615">
    <property type="taxonomic scope" value="Eukaryota"/>
</dbReference>
<dbReference type="Proteomes" id="UP000001996">
    <property type="component" value="Unassembled WGS sequence"/>
</dbReference>
<dbReference type="GO" id="GO:0022857">
    <property type="term" value="F:transmembrane transporter activity"/>
    <property type="evidence" value="ECO:0007669"/>
    <property type="project" value="InterPro"/>
</dbReference>
<proteinExistence type="predicted"/>
<evidence type="ECO:0000256" key="5">
    <source>
        <dbReference type="ARBA" id="ARBA00023136"/>
    </source>
</evidence>
<dbReference type="HOGENOM" id="CLU_001265_54_5_1"/>
<dbReference type="OMA" id="EIAHENR"/>
<feature type="transmembrane region" description="Helical" evidence="7">
    <location>
        <begin position="481"/>
        <end position="502"/>
    </location>
</feature>
<keyword evidence="6" id="KW-0175">Coiled coil</keyword>
<feature type="transmembrane region" description="Helical" evidence="7">
    <location>
        <begin position="91"/>
        <end position="115"/>
    </location>
</feature>
<evidence type="ECO:0000256" key="4">
    <source>
        <dbReference type="ARBA" id="ARBA00022989"/>
    </source>
</evidence>
<dbReference type="VEuPathDB" id="FungiDB:LELG_02380"/>
<evidence type="ECO:0000313" key="10">
    <source>
        <dbReference type="Proteomes" id="UP000001996"/>
    </source>
</evidence>
<dbReference type="Gene3D" id="1.20.1250.20">
    <property type="entry name" value="MFS general substrate transporter like domains"/>
    <property type="match status" value="1"/>
</dbReference>
<evidence type="ECO:0000259" key="8">
    <source>
        <dbReference type="PROSITE" id="PS50850"/>
    </source>
</evidence>